<evidence type="ECO:0000256" key="1">
    <source>
        <dbReference type="SAM" id="MobiDB-lite"/>
    </source>
</evidence>
<evidence type="ECO:0000313" key="3">
    <source>
        <dbReference type="Proteomes" id="UP001208888"/>
    </source>
</evidence>
<name>A0AAJ1FQU6_PANAN</name>
<sequence>MQPMSFKFDPEAAKKAGSAAIINETGTYEGVILHAQVGFGTDSQSQSLELRFESNGAKSDYLRINFIGRDGEPTFGMDLVNALMWTAGVRDLIPEQQQTSEGTAWVFPALTNKKTGLVLQKELRTKQSDGSDTYQMNIRHVFQPGTRLTYAEFAEKLPAEAIDKLMLGLKDVDKRQPVAGNVHNTAQRGAPTGNRYANQNTGAAPQSKLQQAAANRNNAPQPEPDFDDDIPF</sequence>
<dbReference type="RefSeq" id="WP_264272041.1">
    <property type="nucleotide sequence ID" value="NZ_JANFVX010000011.1"/>
</dbReference>
<feature type="compositionally biased region" description="Low complexity" evidence="1">
    <location>
        <begin position="210"/>
        <end position="220"/>
    </location>
</feature>
<protein>
    <recommendedName>
        <fullName evidence="4">DUF669 domain-containing protein</fullName>
    </recommendedName>
</protein>
<evidence type="ECO:0008006" key="4">
    <source>
        <dbReference type="Google" id="ProtNLM"/>
    </source>
</evidence>
<dbReference type="AlphaFoldDB" id="A0AAJ1FQU6"/>
<dbReference type="Proteomes" id="UP001208888">
    <property type="component" value="Unassembled WGS sequence"/>
</dbReference>
<feature type="compositionally biased region" description="Polar residues" evidence="1">
    <location>
        <begin position="195"/>
        <end position="209"/>
    </location>
</feature>
<accession>A0AAJ1FQU6</accession>
<gene>
    <name evidence="2" type="ORF">NB703_003030</name>
</gene>
<proteinExistence type="predicted"/>
<dbReference type="EMBL" id="JANFVX010000011">
    <property type="protein sequence ID" value="MCW0344937.1"/>
    <property type="molecule type" value="Genomic_DNA"/>
</dbReference>
<reference evidence="2" key="1">
    <citation type="submission" date="2022-06" db="EMBL/GenBank/DDBJ databases">
        <title>Dynamics of rice microbiomes reveals core vertical transmitted seed endophytes.</title>
        <authorList>
            <person name="Liao K."/>
            <person name="Zhang X."/>
        </authorList>
    </citation>
    <scope>NUCLEOTIDE SEQUENCE</scope>
    <source>
        <strain evidence="2">JT1-17</strain>
    </source>
</reference>
<feature type="region of interest" description="Disordered" evidence="1">
    <location>
        <begin position="178"/>
        <end position="232"/>
    </location>
</feature>
<evidence type="ECO:0000313" key="2">
    <source>
        <dbReference type="EMBL" id="MCW0344937.1"/>
    </source>
</evidence>
<comment type="caution">
    <text evidence="2">The sequence shown here is derived from an EMBL/GenBank/DDBJ whole genome shotgun (WGS) entry which is preliminary data.</text>
</comment>
<organism evidence="2 3">
    <name type="scientific">Pantoea ananas</name>
    <name type="common">Erwinia uredovora</name>
    <dbReference type="NCBI Taxonomy" id="553"/>
    <lineage>
        <taxon>Bacteria</taxon>
        <taxon>Pseudomonadati</taxon>
        <taxon>Pseudomonadota</taxon>
        <taxon>Gammaproteobacteria</taxon>
        <taxon>Enterobacterales</taxon>
        <taxon>Erwiniaceae</taxon>
        <taxon>Pantoea</taxon>
    </lineage>
</organism>